<sequence>MQLFSNAKNAEIHVFPRFRRFYITYYLCKN</sequence>
<organism evidence="1">
    <name type="scientific">Myoviridae sp. ctro722</name>
    <dbReference type="NCBI Taxonomy" id="2827615"/>
    <lineage>
        <taxon>Viruses</taxon>
        <taxon>Duplodnaviria</taxon>
        <taxon>Heunggongvirae</taxon>
        <taxon>Uroviricota</taxon>
        <taxon>Caudoviricetes</taxon>
    </lineage>
</organism>
<proteinExistence type="predicted"/>
<evidence type="ECO:0000313" key="1">
    <source>
        <dbReference type="EMBL" id="DAD70947.1"/>
    </source>
</evidence>
<name>A0A8S5LM39_9CAUD</name>
<accession>A0A8S5LM39</accession>
<protein>
    <submittedName>
        <fullName evidence="1">S-adenosylmethionine decarboxylase</fullName>
    </submittedName>
</protein>
<dbReference type="EMBL" id="BK015873">
    <property type="protein sequence ID" value="DAD70947.1"/>
    <property type="molecule type" value="Genomic_DNA"/>
</dbReference>
<reference evidence="1" key="1">
    <citation type="journal article" date="2021" name="Proc. Natl. Acad. Sci. U.S.A.">
        <title>A Catalog of Tens of Thousands of Viruses from Human Metagenomes Reveals Hidden Associations with Chronic Diseases.</title>
        <authorList>
            <person name="Tisza M.J."/>
            <person name="Buck C.B."/>
        </authorList>
    </citation>
    <scope>NUCLEOTIDE SEQUENCE</scope>
    <source>
        <strain evidence="1">Ctro722</strain>
    </source>
</reference>